<dbReference type="PROSITE" id="PS00463">
    <property type="entry name" value="ZN2_CY6_FUNGAL_1"/>
    <property type="match status" value="1"/>
</dbReference>
<evidence type="ECO:0000259" key="3">
    <source>
        <dbReference type="PROSITE" id="PS50048"/>
    </source>
</evidence>
<dbReference type="InterPro" id="IPR001138">
    <property type="entry name" value="Zn2Cys6_DnaBD"/>
</dbReference>
<evidence type="ECO:0000313" key="5">
    <source>
        <dbReference type="Proteomes" id="UP000777438"/>
    </source>
</evidence>
<feature type="region of interest" description="Disordered" evidence="2">
    <location>
        <begin position="52"/>
        <end position="78"/>
    </location>
</feature>
<dbReference type="CDD" id="cd00067">
    <property type="entry name" value="GAL4"/>
    <property type="match status" value="1"/>
</dbReference>
<dbReference type="PROSITE" id="PS50048">
    <property type="entry name" value="ZN2_CY6_FUNGAL_2"/>
    <property type="match status" value="1"/>
</dbReference>
<evidence type="ECO:0000256" key="2">
    <source>
        <dbReference type="SAM" id="MobiDB-lite"/>
    </source>
</evidence>
<reference evidence="4 5" key="1">
    <citation type="journal article" date="2021" name="Nat. Commun.">
        <title>Genetic determinants of endophytism in the Arabidopsis root mycobiome.</title>
        <authorList>
            <person name="Mesny F."/>
            <person name="Miyauchi S."/>
            <person name="Thiergart T."/>
            <person name="Pickel B."/>
            <person name="Atanasova L."/>
            <person name="Karlsson M."/>
            <person name="Huettel B."/>
            <person name="Barry K.W."/>
            <person name="Haridas S."/>
            <person name="Chen C."/>
            <person name="Bauer D."/>
            <person name="Andreopoulos W."/>
            <person name="Pangilinan J."/>
            <person name="LaButti K."/>
            <person name="Riley R."/>
            <person name="Lipzen A."/>
            <person name="Clum A."/>
            <person name="Drula E."/>
            <person name="Henrissat B."/>
            <person name="Kohler A."/>
            <person name="Grigoriev I.V."/>
            <person name="Martin F.M."/>
            <person name="Hacquard S."/>
        </authorList>
    </citation>
    <scope>NUCLEOTIDE SEQUENCE [LARGE SCALE GENOMIC DNA]</scope>
    <source>
        <strain evidence="4 5">MPI-CAGE-CH-0241</strain>
    </source>
</reference>
<keyword evidence="1" id="KW-0539">Nucleus</keyword>
<dbReference type="GO" id="GO:0008270">
    <property type="term" value="F:zinc ion binding"/>
    <property type="evidence" value="ECO:0007669"/>
    <property type="project" value="InterPro"/>
</dbReference>
<name>A0A9P9AUA3_9HYPO</name>
<protein>
    <recommendedName>
        <fullName evidence="3">Zn(2)-C6 fungal-type domain-containing protein</fullName>
    </recommendedName>
</protein>
<dbReference type="SUPFAM" id="SSF57701">
    <property type="entry name" value="Zn2/Cys6 DNA-binding domain"/>
    <property type="match status" value="1"/>
</dbReference>
<dbReference type="InterPro" id="IPR036864">
    <property type="entry name" value="Zn2-C6_fun-type_DNA-bd_sf"/>
</dbReference>
<dbReference type="PANTHER" id="PTHR38111">
    <property type="entry name" value="ZN(2)-C6 FUNGAL-TYPE DOMAIN-CONTAINING PROTEIN-RELATED"/>
    <property type="match status" value="1"/>
</dbReference>
<evidence type="ECO:0000313" key="4">
    <source>
        <dbReference type="EMBL" id="KAH6896500.1"/>
    </source>
</evidence>
<dbReference type="PANTHER" id="PTHR38111:SF2">
    <property type="entry name" value="FINGER DOMAIN PROTEIN, PUTATIVE (AFU_ORTHOLOGUE AFUA_1G01560)-RELATED"/>
    <property type="match status" value="1"/>
</dbReference>
<organism evidence="4 5">
    <name type="scientific">Thelonectria olida</name>
    <dbReference type="NCBI Taxonomy" id="1576542"/>
    <lineage>
        <taxon>Eukaryota</taxon>
        <taxon>Fungi</taxon>
        <taxon>Dikarya</taxon>
        <taxon>Ascomycota</taxon>
        <taxon>Pezizomycotina</taxon>
        <taxon>Sordariomycetes</taxon>
        <taxon>Hypocreomycetidae</taxon>
        <taxon>Hypocreales</taxon>
        <taxon>Nectriaceae</taxon>
        <taxon>Thelonectria</taxon>
    </lineage>
</organism>
<accession>A0A9P9AUA3</accession>
<dbReference type="Pfam" id="PF00172">
    <property type="entry name" value="Zn_clus"/>
    <property type="match status" value="1"/>
</dbReference>
<dbReference type="Gene3D" id="4.10.240.10">
    <property type="entry name" value="Zn(2)-C6 fungal-type DNA-binding domain"/>
    <property type="match status" value="1"/>
</dbReference>
<dbReference type="InterPro" id="IPR053178">
    <property type="entry name" value="Osmoadaptation_assoc"/>
</dbReference>
<dbReference type="AlphaFoldDB" id="A0A9P9AUA3"/>
<gene>
    <name evidence="4" type="ORF">B0T10DRAFT_474502</name>
</gene>
<proteinExistence type="predicted"/>
<evidence type="ECO:0000256" key="1">
    <source>
        <dbReference type="ARBA" id="ARBA00023242"/>
    </source>
</evidence>
<dbReference type="GO" id="GO:0000981">
    <property type="term" value="F:DNA-binding transcription factor activity, RNA polymerase II-specific"/>
    <property type="evidence" value="ECO:0007669"/>
    <property type="project" value="InterPro"/>
</dbReference>
<feature type="domain" description="Zn(2)-C6 fungal-type" evidence="3">
    <location>
        <begin position="10"/>
        <end position="38"/>
    </location>
</feature>
<dbReference type="SMART" id="SM00066">
    <property type="entry name" value="GAL4"/>
    <property type="match status" value="1"/>
</dbReference>
<dbReference type="EMBL" id="JAGPYM010000003">
    <property type="protein sequence ID" value="KAH6896500.1"/>
    <property type="molecule type" value="Genomic_DNA"/>
</dbReference>
<comment type="caution">
    <text evidence="4">The sequence shown here is derived from an EMBL/GenBank/DDBJ whole genome shotgun (WGS) entry which is preliminary data.</text>
</comment>
<dbReference type="Proteomes" id="UP000777438">
    <property type="component" value="Unassembled WGS sequence"/>
</dbReference>
<dbReference type="OrthoDB" id="3525185at2759"/>
<sequence>MVGVAGRSKGCNTCRKRRVKCDETRPVCLRCTKAGFECAGYERPRIWHHTSTAPFPSTATIEKPPDSSRQMKPAADRVQSPPPELSLVAFQGDFCFSFMFSNFIWRSYGSLWLNQAAEGKLGHLAFDATKALSQANFGRTNHKTDIELEGSVQYGKCLTTLATELGKGTALVKDGNQLLIPILILLMHAASKCDRTGAIFHLRGLSRLLYICGPEAFQRQPLLNAFEAARATVLVTGLVGKQRLFFDDERWRTVPWALDPKSKTPQSEILDILVVVPGILQDHAAWEQSTAPDPASLQEIIKRVEKQLVALYEWRWRWQSTSGHHVGVDEAEKQPPNGPAFASLGPIGSSRKFGRLRFAKFVAATELMLYNAALMWLLALLWKLDPFGAGPRIESCAVAATPQGSEAWEISFDPLRRPGSSLTVRDPAMEVCRSFEWVSRHHQRSKEPTFLYLFPVGMAMNVLELEPEGKTWVKSLLDKNPITANYAQGENPAGFGFYITSQSLNTEKVQADEQIFPPHEVVASS</sequence>
<keyword evidence="5" id="KW-1185">Reference proteome</keyword>